<evidence type="ECO:0000313" key="2">
    <source>
        <dbReference type="EMBL" id="GAB0056623.1"/>
    </source>
</evidence>
<keyword evidence="1" id="KW-0472">Membrane</keyword>
<dbReference type="EMBL" id="BAAFGK010000004">
    <property type="protein sequence ID" value="GAB0056623.1"/>
    <property type="molecule type" value="Genomic_DNA"/>
</dbReference>
<protein>
    <recommendedName>
        <fullName evidence="4">Aminopeptidase</fullName>
    </recommendedName>
</protein>
<evidence type="ECO:0000313" key="3">
    <source>
        <dbReference type="Proteomes" id="UP001628193"/>
    </source>
</evidence>
<dbReference type="InterPro" id="IPR014553">
    <property type="entry name" value="Aminopept"/>
</dbReference>
<accession>A0ABQ0C6V7</accession>
<proteinExistence type="predicted"/>
<organism evidence="2 3">
    <name type="scientific">Candidatus Magnetaquiglobus chichijimensis</name>
    <dbReference type="NCBI Taxonomy" id="3141448"/>
    <lineage>
        <taxon>Bacteria</taxon>
        <taxon>Pseudomonadati</taxon>
        <taxon>Pseudomonadota</taxon>
        <taxon>Magnetococcia</taxon>
        <taxon>Magnetococcales</taxon>
        <taxon>Candidatus Magnetaquicoccaceae</taxon>
        <taxon>Candidatus Magnetaquiglobus</taxon>
    </lineage>
</organism>
<keyword evidence="1" id="KW-1133">Transmembrane helix</keyword>
<gene>
    <name evidence="2" type="ORF">SIID45300_00931</name>
</gene>
<dbReference type="Pfam" id="PF10023">
    <property type="entry name" value="Aminopep"/>
    <property type="match status" value="1"/>
</dbReference>
<evidence type="ECO:0000256" key="1">
    <source>
        <dbReference type="SAM" id="Phobius"/>
    </source>
</evidence>
<comment type="caution">
    <text evidence="2">The sequence shown here is derived from an EMBL/GenBank/DDBJ whole genome shotgun (WGS) entry which is preliminary data.</text>
</comment>
<dbReference type="Proteomes" id="UP001628193">
    <property type="component" value="Unassembled WGS sequence"/>
</dbReference>
<sequence length="374" mass="42880">MGLGVEYKAMTAWFRRMLRVASFVAVAGLSGCGEWPYYYWQATTGEMEILIQRRSVESLLADAETPPGLRSRLMLADRLRRFAEGELRLPSSGTFRDYADLRRPFVTRVVFATPELSLEPRRWCFPVVGCLAYRGYFDDREARRQAESLRREGLDVHLSASPAHSTLGWFADPLLNTFIDWPEGRLAGLMFHELAHEKFYIPDDTTFNESFAEAVSRIGVERWLERTGQGEALSRLRRDWIERARFVEQVEAVRERLTTLYAGPSTEAEKRSGKREIFANAVLEAERWDGKPGDPEREATRRAYGRWWRDGINNAKLISVGIYSAWVPAFLGILEENHGDLEGFYRSVQALAELPMEARNERLRGGTTVGSERR</sequence>
<reference evidence="2 3" key="1">
    <citation type="submission" date="2024-09" db="EMBL/GenBank/DDBJ databases">
        <title>Draft genome sequence of Candidatus Magnetaquicoccaceae bacterium FCR-1.</title>
        <authorList>
            <person name="Shimoshige H."/>
            <person name="Shimamura S."/>
            <person name="Taoka A."/>
            <person name="Kobayashi H."/>
            <person name="Maekawa T."/>
        </authorList>
    </citation>
    <scope>NUCLEOTIDE SEQUENCE [LARGE SCALE GENOMIC DNA]</scope>
    <source>
        <strain evidence="2 3">FCR-1</strain>
    </source>
</reference>
<name>A0ABQ0C6V7_9PROT</name>
<evidence type="ECO:0008006" key="4">
    <source>
        <dbReference type="Google" id="ProtNLM"/>
    </source>
</evidence>
<feature type="transmembrane region" description="Helical" evidence="1">
    <location>
        <begin position="20"/>
        <end position="40"/>
    </location>
</feature>
<keyword evidence="1" id="KW-0812">Transmembrane</keyword>
<dbReference type="PIRSF" id="PIRSF029285">
    <property type="entry name" value="Aminopept"/>
    <property type="match status" value="1"/>
</dbReference>
<keyword evidence="3" id="KW-1185">Reference proteome</keyword>